<evidence type="ECO:0000313" key="2">
    <source>
        <dbReference type="Proteomes" id="UP000192333"/>
    </source>
</evidence>
<dbReference type="EMBL" id="LT838813">
    <property type="protein sequence ID" value="SMD44864.1"/>
    <property type="molecule type" value="Genomic_DNA"/>
</dbReference>
<proteinExistence type="predicted"/>
<dbReference type="OrthoDB" id="836926at2"/>
<accession>A0A1W2H7V7</accession>
<gene>
    <name evidence="1" type="ORF">SAMN00777080_3500</name>
</gene>
<dbReference type="RefSeq" id="WP_157370203.1">
    <property type="nucleotide sequence ID" value="NZ_LT838813.1"/>
</dbReference>
<name>A0A1W2H7V7_9BACT</name>
<sequence>MKLSSTLLMLILVSTISYGQSPILTIEEFKDKKLWIIDVKSSLDTLKINSYDPNDNDTIVSHNIILKRNEGLGVWTTSCFSHFSVITVPIKVRPSFSDVPQSAFSGLTNAGVNFGVYNKRLDRYFVNDKKSSHFFSAGFIFGPSIETLTPLNTNNKVKIENKQLFIFTGISLTYSYNDIAFTLIPAGFDFATTKEGREYIYNKKLWWGFGIGLKTSLLGHL</sequence>
<dbReference type="Proteomes" id="UP000192333">
    <property type="component" value="Chromosome I"/>
</dbReference>
<dbReference type="STRING" id="758820.SAMN00777080_3500"/>
<dbReference type="AlphaFoldDB" id="A0A1W2H7V7"/>
<reference evidence="2" key="1">
    <citation type="submission" date="2017-04" db="EMBL/GenBank/DDBJ databases">
        <authorList>
            <person name="Varghese N."/>
            <person name="Submissions S."/>
        </authorList>
    </citation>
    <scope>NUCLEOTIDE SEQUENCE [LARGE SCALE GENOMIC DNA]</scope>
    <source>
        <strain evidence="2">DSM 16537</strain>
    </source>
</reference>
<organism evidence="1 2">
    <name type="scientific">Aquiflexum balticum DSM 16537</name>
    <dbReference type="NCBI Taxonomy" id="758820"/>
    <lineage>
        <taxon>Bacteria</taxon>
        <taxon>Pseudomonadati</taxon>
        <taxon>Bacteroidota</taxon>
        <taxon>Cytophagia</taxon>
        <taxon>Cytophagales</taxon>
        <taxon>Cyclobacteriaceae</taxon>
        <taxon>Aquiflexum</taxon>
    </lineage>
</organism>
<protein>
    <submittedName>
        <fullName evidence="1">Uncharacterized protein</fullName>
    </submittedName>
</protein>
<keyword evidence="2" id="KW-1185">Reference proteome</keyword>
<evidence type="ECO:0000313" key="1">
    <source>
        <dbReference type="EMBL" id="SMD44864.1"/>
    </source>
</evidence>